<dbReference type="AlphaFoldDB" id="A0A069SIL4"/>
<dbReference type="Proteomes" id="UP000027661">
    <property type="component" value="Unassembled WGS sequence"/>
</dbReference>
<protein>
    <submittedName>
        <fullName evidence="1">Uncharacterized protein</fullName>
    </submittedName>
</protein>
<name>A0A069SIL4_PHOVU</name>
<evidence type="ECO:0000313" key="2">
    <source>
        <dbReference type="Proteomes" id="UP000027661"/>
    </source>
</evidence>
<organism evidence="1 2">
    <name type="scientific">Phocaeicola vulgatus str. 3975 RP4</name>
    <dbReference type="NCBI Taxonomy" id="1339352"/>
    <lineage>
        <taxon>Bacteria</taxon>
        <taxon>Pseudomonadati</taxon>
        <taxon>Bacteroidota</taxon>
        <taxon>Bacteroidia</taxon>
        <taxon>Bacteroidales</taxon>
        <taxon>Bacteroidaceae</taxon>
        <taxon>Phocaeicola</taxon>
    </lineage>
</organism>
<reference evidence="1 2" key="1">
    <citation type="submission" date="2014-04" db="EMBL/GenBank/DDBJ databases">
        <authorList>
            <person name="Sears C."/>
            <person name="Carroll K."/>
            <person name="Sack B.R."/>
            <person name="Qadri F."/>
            <person name="Myers L.L."/>
            <person name="Chung G.-T."/>
            <person name="Escheverria P."/>
            <person name="Fraser C.M."/>
            <person name="Sadzewicz L."/>
            <person name="Shefchek K.A."/>
            <person name="Tallon L."/>
            <person name="Das S.P."/>
            <person name="Daugherty S."/>
            <person name="Mongodin E.F."/>
        </authorList>
    </citation>
    <scope>NUCLEOTIDE SEQUENCE [LARGE SCALE GENOMIC DNA]</scope>
    <source>
        <strain evidence="1 2">3975 RP4</strain>
    </source>
</reference>
<gene>
    <name evidence="1" type="ORF">M099_2090</name>
</gene>
<dbReference type="PATRIC" id="fig|1339352.3.peg.2017"/>
<sequence length="39" mass="4365">MEHGQKEQTCISLSVRVRSIISYNFSAATGDINSFIFVD</sequence>
<accession>A0A069SIL4</accession>
<proteinExistence type="predicted"/>
<comment type="caution">
    <text evidence="1">The sequence shown here is derived from an EMBL/GenBank/DDBJ whole genome shotgun (WGS) entry which is preliminary data.</text>
</comment>
<dbReference type="EMBL" id="JNHM01000028">
    <property type="protein sequence ID" value="KDS53675.1"/>
    <property type="molecule type" value="Genomic_DNA"/>
</dbReference>
<evidence type="ECO:0000313" key="1">
    <source>
        <dbReference type="EMBL" id="KDS53675.1"/>
    </source>
</evidence>